<gene>
    <name evidence="4" type="ORF">IAC79_02405</name>
</gene>
<feature type="region of interest" description="Disordered" evidence="3">
    <location>
        <begin position="215"/>
        <end position="242"/>
    </location>
</feature>
<proteinExistence type="predicted"/>
<comment type="caution">
    <text evidence="4">The sequence shown here is derived from an EMBL/GenBank/DDBJ whole genome shotgun (WGS) entry which is preliminary data.</text>
</comment>
<dbReference type="InterPro" id="IPR008280">
    <property type="entry name" value="Tub_FtsZ_C"/>
</dbReference>
<sequence>APALLEALRAKGVATLAFAVAPFAFEGDDRKRAANVLLPLIETHADALARVPLDALVGADADALPAAQAFSRAADRLAAGLGLLWTLVAHPGFLAFDAERFRAFLTHGEAGGLPFCFADVTVSGEGRAEAALAALREDPRFRVGGIDRLANAAQLIVGVLAGPDLRLREIGAVMEGLRAHCRSLKETLLGTADEEAREGTLSVVVLAFGHPVANASEAQPGEAPRPLPRRPRGAKPAGTKVLGTAKNRFTDVAPTLYRGQNLDEPTYQRRGIRLTR</sequence>
<evidence type="ECO:0000313" key="5">
    <source>
        <dbReference type="Proteomes" id="UP000886845"/>
    </source>
</evidence>
<evidence type="ECO:0000256" key="1">
    <source>
        <dbReference type="ARBA" id="ARBA00022741"/>
    </source>
</evidence>
<dbReference type="Proteomes" id="UP000886845">
    <property type="component" value="Unassembled WGS sequence"/>
</dbReference>
<dbReference type="SUPFAM" id="SSF52490">
    <property type="entry name" value="Tubulin nucleotide-binding domain-like"/>
    <property type="match status" value="1"/>
</dbReference>
<dbReference type="AlphaFoldDB" id="A0A9D1T209"/>
<dbReference type="SUPFAM" id="SSF55307">
    <property type="entry name" value="Tubulin C-terminal domain-like"/>
    <property type="match status" value="1"/>
</dbReference>
<dbReference type="InterPro" id="IPR045061">
    <property type="entry name" value="FtsZ/CetZ"/>
</dbReference>
<name>A0A9D1T209_9BACT</name>
<dbReference type="GO" id="GO:0005525">
    <property type="term" value="F:GTP binding"/>
    <property type="evidence" value="ECO:0007669"/>
    <property type="project" value="UniProtKB-KW"/>
</dbReference>
<dbReference type="GO" id="GO:0051301">
    <property type="term" value="P:cell division"/>
    <property type="evidence" value="ECO:0007669"/>
    <property type="project" value="TreeGrafter"/>
</dbReference>
<reference evidence="4" key="1">
    <citation type="submission" date="2020-10" db="EMBL/GenBank/DDBJ databases">
        <authorList>
            <person name="Gilroy R."/>
        </authorList>
    </citation>
    <scope>NUCLEOTIDE SEQUENCE</scope>
    <source>
        <strain evidence="4">35461</strain>
    </source>
</reference>
<evidence type="ECO:0000256" key="3">
    <source>
        <dbReference type="SAM" id="MobiDB-lite"/>
    </source>
</evidence>
<dbReference type="GO" id="GO:0032153">
    <property type="term" value="C:cell division site"/>
    <property type="evidence" value="ECO:0007669"/>
    <property type="project" value="TreeGrafter"/>
</dbReference>
<dbReference type="InterPro" id="IPR036525">
    <property type="entry name" value="Tubulin/FtsZ_GTPase_sf"/>
</dbReference>
<dbReference type="Gene3D" id="3.40.50.1440">
    <property type="entry name" value="Tubulin/FtsZ, GTPase domain"/>
    <property type="match status" value="1"/>
</dbReference>
<accession>A0A9D1T209</accession>
<protein>
    <submittedName>
        <fullName evidence="4">Uncharacterized protein</fullName>
    </submittedName>
</protein>
<keyword evidence="2" id="KW-0342">GTP-binding</keyword>
<feature type="non-terminal residue" evidence="4">
    <location>
        <position position="1"/>
    </location>
</feature>
<dbReference type="PANTHER" id="PTHR30314">
    <property type="entry name" value="CELL DIVISION PROTEIN FTSZ-RELATED"/>
    <property type="match status" value="1"/>
</dbReference>
<dbReference type="GO" id="GO:0048285">
    <property type="term" value="P:organelle fission"/>
    <property type="evidence" value="ECO:0007669"/>
    <property type="project" value="TreeGrafter"/>
</dbReference>
<organism evidence="4 5">
    <name type="scientific">Candidatus Spyradenecus faecavium</name>
    <dbReference type="NCBI Taxonomy" id="2840947"/>
    <lineage>
        <taxon>Bacteria</taxon>
        <taxon>Pseudomonadati</taxon>
        <taxon>Lentisphaerota</taxon>
        <taxon>Lentisphaeria</taxon>
        <taxon>Lentisphaerales</taxon>
        <taxon>Lentisphaeraceae</taxon>
        <taxon>Lentisphaeraceae incertae sedis</taxon>
        <taxon>Candidatus Spyradenecus</taxon>
    </lineage>
</organism>
<keyword evidence="1" id="KW-0547">Nucleotide-binding</keyword>
<dbReference type="PANTHER" id="PTHR30314:SF31">
    <property type="entry name" value="TUBULIN_FTSZ DOMAIN CONTAINING PROTEIN"/>
    <property type="match status" value="1"/>
</dbReference>
<dbReference type="EMBL" id="DVOR01000076">
    <property type="protein sequence ID" value="HIV08950.1"/>
    <property type="molecule type" value="Genomic_DNA"/>
</dbReference>
<reference evidence="4" key="2">
    <citation type="journal article" date="2021" name="PeerJ">
        <title>Extensive microbial diversity within the chicken gut microbiome revealed by metagenomics and culture.</title>
        <authorList>
            <person name="Gilroy R."/>
            <person name="Ravi A."/>
            <person name="Getino M."/>
            <person name="Pursley I."/>
            <person name="Horton D.L."/>
            <person name="Alikhan N.F."/>
            <person name="Baker D."/>
            <person name="Gharbi K."/>
            <person name="Hall N."/>
            <person name="Watson M."/>
            <person name="Adriaenssens E.M."/>
            <person name="Foster-Nyarko E."/>
            <person name="Jarju S."/>
            <person name="Secka A."/>
            <person name="Antonio M."/>
            <person name="Oren A."/>
            <person name="Chaudhuri R.R."/>
            <person name="La Ragione R."/>
            <person name="Hildebrand F."/>
            <person name="Pallen M.J."/>
        </authorList>
    </citation>
    <scope>NUCLEOTIDE SEQUENCE</scope>
    <source>
        <strain evidence="4">35461</strain>
    </source>
</reference>
<evidence type="ECO:0000313" key="4">
    <source>
        <dbReference type="EMBL" id="HIV08950.1"/>
    </source>
</evidence>
<evidence type="ECO:0000256" key="2">
    <source>
        <dbReference type="ARBA" id="ARBA00023134"/>
    </source>
</evidence>
<dbReference type="GO" id="GO:0003924">
    <property type="term" value="F:GTPase activity"/>
    <property type="evidence" value="ECO:0007669"/>
    <property type="project" value="InterPro"/>
</dbReference>
<dbReference type="GO" id="GO:0005737">
    <property type="term" value="C:cytoplasm"/>
    <property type="evidence" value="ECO:0007669"/>
    <property type="project" value="TreeGrafter"/>
</dbReference>